<keyword evidence="1" id="KW-0677">Repeat</keyword>
<keyword evidence="5" id="KW-0472">Membrane</keyword>
<dbReference type="KEGG" id="spu:100890656"/>
<keyword evidence="6" id="KW-0732">Signal</keyword>
<dbReference type="CDD" id="cd00112">
    <property type="entry name" value="LDLa"/>
    <property type="match status" value="1"/>
</dbReference>
<feature type="region of interest" description="Disordered" evidence="4">
    <location>
        <begin position="501"/>
        <end position="520"/>
    </location>
</feature>
<proteinExistence type="predicted"/>
<dbReference type="OMA" id="TACEWIF"/>
<dbReference type="CDD" id="cd00041">
    <property type="entry name" value="CUB"/>
    <property type="match status" value="2"/>
</dbReference>
<keyword evidence="5" id="KW-1133">Transmembrane helix</keyword>
<evidence type="ECO:0000256" key="2">
    <source>
        <dbReference type="ARBA" id="ARBA00023157"/>
    </source>
</evidence>
<feature type="domain" description="CUB" evidence="7">
    <location>
        <begin position="39"/>
        <end position="154"/>
    </location>
</feature>
<evidence type="ECO:0000256" key="4">
    <source>
        <dbReference type="SAM" id="MobiDB-lite"/>
    </source>
</evidence>
<feature type="transmembrane region" description="Helical" evidence="5">
    <location>
        <begin position="349"/>
        <end position="370"/>
    </location>
</feature>
<organism evidence="8 9">
    <name type="scientific">Strongylocentrotus purpuratus</name>
    <name type="common">Purple sea urchin</name>
    <dbReference type="NCBI Taxonomy" id="7668"/>
    <lineage>
        <taxon>Eukaryota</taxon>
        <taxon>Metazoa</taxon>
        <taxon>Echinodermata</taxon>
        <taxon>Eleutherozoa</taxon>
        <taxon>Echinozoa</taxon>
        <taxon>Echinoidea</taxon>
        <taxon>Euechinoidea</taxon>
        <taxon>Echinacea</taxon>
        <taxon>Camarodonta</taxon>
        <taxon>Echinidea</taxon>
        <taxon>Strongylocentrotidae</taxon>
        <taxon>Strongylocentrotus</taxon>
    </lineage>
</organism>
<evidence type="ECO:0000313" key="9">
    <source>
        <dbReference type="Proteomes" id="UP000007110"/>
    </source>
</evidence>
<dbReference type="InParanoid" id="A0A7M7N862"/>
<reference evidence="9" key="1">
    <citation type="submission" date="2015-02" db="EMBL/GenBank/DDBJ databases">
        <title>Genome sequencing for Strongylocentrotus purpuratus.</title>
        <authorList>
            <person name="Murali S."/>
            <person name="Liu Y."/>
            <person name="Vee V."/>
            <person name="English A."/>
            <person name="Wang M."/>
            <person name="Skinner E."/>
            <person name="Han Y."/>
            <person name="Muzny D.M."/>
            <person name="Worley K.C."/>
            <person name="Gibbs R.A."/>
        </authorList>
    </citation>
    <scope>NUCLEOTIDE SEQUENCE</scope>
</reference>
<dbReference type="PROSITE" id="PS01180">
    <property type="entry name" value="CUB"/>
    <property type="match status" value="2"/>
</dbReference>
<dbReference type="Proteomes" id="UP000007110">
    <property type="component" value="Unassembled WGS sequence"/>
</dbReference>
<reference evidence="8" key="2">
    <citation type="submission" date="2021-01" db="UniProtKB">
        <authorList>
            <consortium name="EnsemblMetazoa"/>
        </authorList>
    </citation>
    <scope>IDENTIFICATION</scope>
</reference>
<keyword evidence="5" id="KW-0812">Transmembrane</keyword>
<evidence type="ECO:0000313" key="8">
    <source>
        <dbReference type="EnsemblMetazoa" id="XP_030831452"/>
    </source>
</evidence>
<dbReference type="Pfam" id="PF00431">
    <property type="entry name" value="CUB"/>
    <property type="match status" value="2"/>
</dbReference>
<dbReference type="GeneID" id="100890656"/>
<dbReference type="PROSITE" id="PS50068">
    <property type="entry name" value="LDLRA_2"/>
    <property type="match status" value="1"/>
</dbReference>
<keyword evidence="2 3" id="KW-1015">Disulfide bond</keyword>
<evidence type="ECO:0000259" key="7">
    <source>
        <dbReference type="PROSITE" id="PS01180"/>
    </source>
</evidence>
<dbReference type="FunFam" id="2.60.120.290:FF:000005">
    <property type="entry name" value="Procollagen C-endopeptidase enhancer 1"/>
    <property type="match status" value="1"/>
</dbReference>
<feature type="chain" id="PRO_5029763777" description="CUB domain-containing protein" evidence="6">
    <location>
        <begin position="20"/>
        <end position="520"/>
    </location>
</feature>
<keyword evidence="9" id="KW-1185">Reference proteome</keyword>
<sequence>MPVLLVFVTVTTYGQEGAADDGPRFRFPAPHRYDLATWCEEKYYPDDKDGMFKSPNYPLEYNSDEECVYSFEAAENEVIELVFHSTFNVEGSAGCEYDYIEIHDGRYGYSPLVTRDCGHIAPPRIVSSGNHLLMFFITDSLLVEQGFAGMFRYLPAPTRPQATNVATKGTYGPEECFFSIEGHDGEISSQDVFRILDEEKRWPTKIDCTWEVTVPPNNKIMVEFAEFSLHYVNECYMNQIMIYDKYAWDLKRMKTFCSTSAPSIMTTSNRAYIRFQAHSRSVKNYWKIVYTAYRDYECNETASFTCGQYMCINRDLVCNGRQNCYNNAYDEDDCEPENPTSLLNGKIDAVLGCMMSIIFLVTLITICLTCRHSWLRTRERAKAMSTRRKAEKQAVQYMMDNEANADAQELSPMGERETTNYTVWNKPNNLADDNFVSCNNTSSSASRHLGTGRASLTSQVSDYVEHMMDRIGSVHGQGSGGNSEGRLTRANANNVWTRQSFSDHPRTVHKHPTKDIQVHV</sequence>
<dbReference type="SUPFAM" id="SSF49854">
    <property type="entry name" value="Spermadhesin, CUB domain"/>
    <property type="match status" value="2"/>
</dbReference>
<dbReference type="EnsemblMetazoa" id="XM_030975592">
    <property type="protein sequence ID" value="XP_030831452"/>
    <property type="gene ID" value="LOC100890656"/>
</dbReference>
<dbReference type="PANTHER" id="PTHR24251:SF28">
    <property type="entry name" value="NEUROPILIN AND TOLLOID-LIKE, ISOFORM B"/>
    <property type="match status" value="1"/>
</dbReference>
<dbReference type="SMART" id="SM00042">
    <property type="entry name" value="CUB"/>
    <property type="match status" value="2"/>
</dbReference>
<protein>
    <recommendedName>
        <fullName evidence="7">CUB domain-containing protein</fullName>
    </recommendedName>
</protein>
<dbReference type="PANTHER" id="PTHR24251">
    <property type="entry name" value="OVOCHYMASE-RELATED"/>
    <property type="match status" value="1"/>
</dbReference>
<feature type="signal peptide" evidence="6">
    <location>
        <begin position="1"/>
        <end position="19"/>
    </location>
</feature>
<dbReference type="InterPro" id="IPR000859">
    <property type="entry name" value="CUB_dom"/>
</dbReference>
<evidence type="ECO:0000256" key="5">
    <source>
        <dbReference type="SAM" id="Phobius"/>
    </source>
</evidence>
<dbReference type="InterPro" id="IPR035914">
    <property type="entry name" value="Sperma_CUB_dom_sf"/>
</dbReference>
<evidence type="ECO:0000256" key="3">
    <source>
        <dbReference type="PROSITE-ProRule" id="PRU00124"/>
    </source>
</evidence>
<comment type="caution">
    <text evidence="3">Lacks conserved residue(s) required for the propagation of feature annotation.</text>
</comment>
<feature type="disulfide bond" evidence="3">
    <location>
        <begin position="306"/>
        <end position="324"/>
    </location>
</feature>
<dbReference type="RefSeq" id="XP_030831452.1">
    <property type="nucleotide sequence ID" value="XM_030975592.1"/>
</dbReference>
<evidence type="ECO:0000256" key="1">
    <source>
        <dbReference type="ARBA" id="ARBA00022737"/>
    </source>
</evidence>
<dbReference type="Gene3D" id="2.40.128.620">
    <property type="match status" value="1"/>
</dbReference>
<dbReference type="AlphaFoldDB" id="A0A7M7N862"/>
<dbReference type="OrthoDB" id="9971251at2759"/>
<accession>A0A7M7N862</accession>
<name>A0A7M7N862_STRPU</name>
<evidence type="ECO:0000256" key="6">
    <source>
        <dbReference type="SAM" id="SignalP"/>
    </source>
</evidence>
<dbReference type="InterPro" id="IPR002172">
    <property type="entry name" value="LDrepeatLR_classA_rpt"/>
</dbReference>
<dbReference type="SMART" id="SM00192">
    <property type="entry name" value="LDLa"/>
    <property type="match status" value="1"/>
</dbReference>
<dbReference type="Gene3D" id="2.60.120.290">
    <property type="entry name" value="Spermadhesin, CUB domain"/>
    <property type="match status" value="2"/>
</dbReference>
<feature type="domain" description="CUB" evidence="7">
    <location>
        <begin position="176"/>
        <end position="293"/>
    </location>
</feature>